<dbReference type="PANTHER" id="PTHR18895:SF74">
    <property type="entry name" value="MTRF1L RELEASE FACTOR GLUTAMINE METHYLTRANSFERASE"/>
    <property type="match status" value="1"/>
</dbReference>
<dbReference type="EMBL" id="JAVLVU010000001">
    <property type="protein sequence ID" value="MDT3401732.1"/>
    <property type="molecule type" value="Genomic_DNA"/>
</dbReference>
<accession>A0ABU3GPM2</accession>
<dbReference type="Gene3D" id="1.10.8.10">
    <property type="entry name" value="DNA helicase RuvA subunit, C-terminal domain"/>
    <property type="match status" value="1"/>
</dbReference>
<keyword evidence="9" id="KW-1185">Reference proteome</keyword>
<evidence type="ECO:0000259" key="7">
    <source>
        <dbReference type="Pfam" id="PF17827"/>
    </source>
</evidence>
<reference evidence="9" key="1">
    <citation type="submission" date="2023-07" db="EMBL/GenBank/DDBJ databases">
        <title>Functional and genomic diversity of the sorghum phyllosphere microbiome.</title>
        <authorList>
            <person name="Shade A."/>
        </authorList>
    </citation>
    <scope>NUCLEOTIDE SEQUENCE [LARGE SCALE GENOMIC DNA]</scope>
    <source>
        <strain evidence="9">SORGH_AS_0422</strain>
    </source>
</reference>
<dbReference type="Pfam" id="PF05175">
    <property type="entry name" value="MTS"/>
    <property type="match status" value="1"/>
</dbReference>
<dbReference type="InterPro" id="IPR040758">
    <property type="entry name" value="PrmC_N"/>
</dbReference>
<name>A0ABU3GPM2_9SPHI</name>
<dbReference type="CDD" id="cd02440">
    <property type="entry name" value="AdoMet_MTases"/>
    <property type="match status" value="1"/>
</dbReference>
<dbReference type="InterPro" id="IPR029063">
    <property type="entry name" value="SAM-dependent_MTases_sf"/>
</dbReference>
<dbReference type="EC" id="2.1.1.297" evidence="1"/>
<gene>
    <name evidence="8" type="ORF">QE417_000804</name>
</gene>
<evidence type="ECO:0000259" key="6">
    <source>
        <dbReference type="Pfam" id="PF05175"/>
    </source>
</evidence>
<dbReference type="Pfam" id="PF17827">
    <property type="entry name" value="PrmC_N"/>
    <property type="match status" value="1"/>
</dbReference>
<dbReference type="RefSeq" id="WP_311947652.1">
    <property type="nucleotide sequence ID" value="NZ_JAVLVU010000001.1"/>
</dbReference>
<dbReference type="GO" id="GO:0102559">
    <property type="term" value="F:peptide chain release factor N(5)-glutamine methyltransferase activity"/>
    <property type="evidence" value="ECO:0007669"/>
    <property type="project" value="UniProtKB-EC"/>
</dbReference>
<evidence type="ECO:0000313" key="8">
    <source>
        <dbReference type="EMBL" id="MDT3401732.1"/>
    </source>
</evidence>
<dbReference type="Proteomes" id="UP001258315">
    <property type="component" value="Unassembled WGS sequence"/>
</dbReference>
<comment type="catalytic activity">
    <reaction evidence="5">
        <text>L-glutaminyl-[peptide chain release factor] + S-adenosyl-L-methionine = N(5)-methyl-L-glutaminyl-[peptide chain release factor] + S-adenosyl-L-homocysteine + H(+)</text>
        <dbReference type="Rhea" id="RHEA:42896"/>
        <dbReference type="Rhea" id="RHEA-COMP:10271"/>
        <dbReference type="Rhea" id="RHEA-COMP:10272"/>
        <dbReference type="ChEBI" id="CHEBI:15378"/>
        <dbReference type="ChEBI" id="CHEBI:30011"/>
        <dbReference type="ChEBI" id="CHEBI:57856"/>
        <dbReference type="ChEBI" id="CHEBI:59789"/>
        <dbReference type="ChEBI" id="CHEBI:61891"/>
        <dbReference type="EC" id="2.1.1.297"/>
    </reaction>
</comment>
<proteinExistence type="predicted"/>
<dbReference type="InterPro" id="IPR007848">
    <property type="entry name" value="Small_mtfrase_dom"/>
</dbReference>
<evidence type="ECO:0000313" key="9">
    <source>
        <dbReference type="Proteomes" id="UP001258315"/>
    </source>
</evidence>
<dbReference type="PANTHER" id="PTHR18895">
    <property type="entry name" value="HEMK METHYLTRANSFERASE"/>
    <property type="match status" value="1"/>
</dbReference>
<evidence type="ECO:0000256" key="2">
    <source>
        <dbReference type="ARBA" id="ARBA00022603"/>
    </source>
</evidence>
<dbReference type="InterPro" id="IPR004556">
    <property type="entry name" value="HemK-like"/>
</dbReference>
<protein>
    <recommendedName>
        <fullName evidence="1">peptide chain release factor N(5)-glutamine methyltransferase</fullName>
        <ecNumber evidence="1">2.1.1.297</ecNumber>
    </recommendedName>
</protein>
<dbReference type="NCBIfam" id="TIGR00536">
    <property type="entry name" value="hemK_fam"/>
    <property type="match status" value="1"/>
</dbReference>
<dbReference type="SUPFAM" id="SSF53335">
    <property type="entry name" value="S-adenosyl-L-methionine-dependent methyltransferases"/>
    <property type="match status" value="1"/>
</dbReference>
<organism evidence="8 9">
    <name type="scientific">Mucilaginibacter terrae</name>
    <dbReference type="NCBI Taxonomy" id="1955052"/>
    <lineage>
        <taxon>Bacteria</taxon>
        <taxon>Pseudomonadati</taxon>
        <taxon>Bacteroidota</taxon>
        <taxon>Sphingobacteriia</taxon>
        <taxon>Sphingobacteriales</taxon>
        <taxon>Sphingobacteriaceae</taxon>
        <taxon>Mucilaginibacter</taxon>
    </lineage>
</organism>
<dbReference type="NCBIfam" id="TIGR03534">
    <property type="entry name" value="RF_mod_PrmC"/>
    <property type="match status" value="1"/>
</dbReference>
<dbReference type="InterPro" id="IPR002052">
    <property type="entry name" value="DNA_methylase_N6_adenine_CS"/>
</dbReference>
<keyword evidence="2 8" id="KW-0489">Methyltransferase</keyword>
<evidence type="ECO:0000256" key="3">
    <source>
        <dbReference type="ARBA" id="ARBA00022679"/>
    </source>
</evidence>
<dbReference type="InterPro" id="IPR019874">
    <property type="entry name" value="RF_methyltr_PrmC"/>
</dbReference>
<keyword evidence="4" id="KW-0949">S-adenosyl-L-methionine</keyword>
<feature type="domain" description="Methyltransferase small" evidence="6">
    <location>
        <begin position="107"/>
        <end position="199"/>
    </location>
</feature>
<dbReference type="InterPro" id="IPR050320">
    <property type="entry name" value="N5-glutamine_MTase"/>
</dbReference>
<evidence type="ECO:0000256" key="5">
    <source>
        <dbReference type="ARBA" id="ARBA00048391"/>
    </source>
</evidence>
<comment type="caution">
    <text evidence="8">The sequence shown here is derived from an EMBL/GenBank/DDBJ whole genome shotgun (WGS) entry which is preliminary data.</text>
</comment>
<dbReference type="Gene3D" id="3.40.50.150">
    <property type="entry name" value="Vaccinia Virus protein VP39"/>
    <property type="match status" value="1"/>
</dbReference>
<evidence type="ECO:0000256" key="4">
    <source>
        <dbReference type="ARBA" id="ARBA00022691"/>
    </source>
</evidence>
<evidence type="ECO:0000256" key="1">
    <source>
        <dbReference type="ARBA" id="ARBA00012771"/>
    </source>
</evidence>
<dbReference type="GO" id="GO:0032259">
    <property type="term" value="P:methylation"/>
    <property type="evidence" value="ECO:0007669"/>
    <property type="project" value="UniProtKB-KW"/>
</dbReference>
<dbReference type="PROSITE" id="PS00092">
    <property type="entry name" value="N6_MTASE"/>
    <property type="match status" value="1"/>
</dbReference>
<sequence length="286" mass="32046">MKTVKDAFNVMKTGLADMYSPAEADAITTLLLTDLTKLSNAQLKAYGDTELNVVQSERLLTQLAQLKTGMPVQYVLGHTEFYGHTFEVNPSVLIPRPETEELVDWIIKTINHSSGLKILDIGTGSGCIPVSLKLIDINNEIFTIDISSKALQTAKHNAAMNNAEITFIETNILNPEPSVITHQKYHVIVSNPPYVTGTDKLQMHRNVTDFEPHTALFVPDADPLLFYNAIADFAIDHLETEGYLFFEINESYGQETVDMLARKDFTNIELRQDMAGKDRMIRAVWV</sequence>
<feature type="domain" description="Release factor glutamine methyltransferase N-terminal" evidence="7">
    <location>
        <begin position="23"/>
        <end position="77"/>
    </location>
</feature>
<keyword evidence="3 8" id="KW-0808">Transferase</keyword>